<dbReference type="PANTHER" id="PTHR14464">
    <property type="entry name" value="EXONUCLEASE V"/>
    <property type="match status" value="1"/>
</dbReference>
<protein>
    <recommendedName>
        <fullName evidence="5">Exonuclease V, mitochondrial</fullName>
    </recommendedName>
    <alternativeName>
        <fullName evidence="14">Defects in morphology protein 1</fullName>
    </alternativeName>
</protein>
<dbReference type="GO" id="GO:0005739">
    <property type="term" value="C:mitochondrion"/>
    <property type="evidence" value="ECO:0007669"/>
    <property type="project" value="TreeGrafter"/>
</dbReference>
<keyword evidence="7" id="KW-0540">Nuclease</keyword>
<dbReference type="Pfam" id="PF09810">
    <property type="entry name" value="Exo5"/>
    <property type="match status" value="1"/>
</dbReference>
<dbReference type="InterPro" id="IPR019190">
    <property type="entry name" value="EXOV"/>
</dbReference>
<accession>A0A8J2X9B4</accession>
<keyword evidence="6" id="KW-0479">Metal-binding</keyword>
<evidence type="ECO:0000256" key="10">
    <source>
        <dbReference type="ARBA" id="ARBA00022842"/>
    </source>
</evidence>
<comment type="cofactor">
    <cofactor evidence="2">
        <name>[4Fe-4S] cluster</name>
        <dbReference type="ChEBI" id="CHEBI:49883"/>
    </cofactor>
</comment>
<evidence type="ECO:0000256" key="1">
    <source>
        <dbReference type="ARBA" id="ARBA00001946"/>
    </source>
</evidence>
<name>A0A8J2X9B4_ZYGB2</name>
<dbReference type="GO" id="GO:0003677">
    <property type="term" value="F:DNA binding"/>
    <property type="evidence" value="ECO:0007669"/>
    <property type="project" value="UniProtKB-KW"/>
</dbReference>
<evidence type="ECO:0000256" key="14">
    <source>
        <dbReference type="ARBA" id="ARBA00030412"/>
    </source>
</evidence>
<dbReference type="GO" id="GO:0051539">
    <property type="term" value="F:4 iron, 4 sulfur cluster binding"/>
    <property type="evidence" value="ECO:0007669"/>
    <property type="project" value="UniProtKB-KW"/>
</dbReference>
<evidence type="ECO:0000313" key="15">
    <source>
        <dbReference type="EMBL" id="CDF90668.1"/>
    </source>
</evidence>
<evidence type="ECO:0000256" key="11">
    <source>
        <dbReference type="ARBA" id="ARBA00023004"/>
    </source>
</evidence>
<comment type="similarity">
    <text evidence="3">Belongs to the EXO5 family.</text>
</comment>
<evidence type="ECO:0000256" key="8">
    <source>
        <dbReference type="ARBA" id="ARBA00022801"/>
    </source>
</evidence>
<evidence type="ECO:0000256" key="2">
    <source>
        <dbReference type="ARBA" id="ARBA00001966"/>
    </source>
</evidence>
<evidence type="ECO:0000313" key="16">
    <source>
        <dbReference type="Proteomes" id="UP000019375"/>
    </source>
</evidence>
<evidence type="ECO:0000256" key="6">
    <source>
        <dbReference type="ARBA" id="ARBA00022485"/>
    </source>
</evidence>
<keyword evidence="9" id="KW-0269">Exonuclease</keyword>
<keyword evidence="16" id="KW-1185">Reference proteome</keyword>
<comment type="subunit">
    <text evidence="4">Monomer.</text>
</comment>
<dbReference type="GO" id="GO:0045145">
    <property type="term" value="F:single-stranded DNA 5'-3' DNA exonuclease activity"/>
    <property type="evidence" value="ECO:0007669"/>
    <property type="project" value="InterPro"/>
</dbReference>
<organism evidence="15 16">
    <name type="scientific">Zygosaccharomyces bailii (strain CLIB 213 / ATCC 58445 / CBS 680 / BCRC 21525 / NBRC 1098 / NCYC 1416 / NRRL Y-2227)</name>
    <dbReference type="NCBI Taxonomy" id="1333698"/>
    <lineage>
        <taxon>Eukaryota</taxon>
        <taxon>Fungi</taxon>
        <taxon>Dikarya</taxon>
        <taxon>Ascomycota</taxon>
        <taxon>Saccharomycotina</taxon>
        <taxon>Saccharomycetes</taxon>
        <taxon>Saccharomycetales</taxon>
        <taxon>Saccharomycetaceae</taxon>
        <taxon>Zygosaccharomyces</taxon>
    </lineage>
</organism>
<evidence type="ECO:0000256" key="5">
    <source>
        <dbReference type="ARBA" id="ARBA00013561"/>
    </source>
</evidence>
<dbReference type="GO" id="GO:0005634">
    <property type="term" value="C:nucleus"/>
    <property type="evidence" value="ECO:0007669"/>
    <property type="project" value="TreeGrafter"/>
</dbReference>
<dbReference type="AlphaFoldDB" id="A0A8J2X9B4"/>
<evidence type="ECO:0000256" key="7">
    <source>
        <dbReference type="ARBA" id="ARBA00022722"/>
    </source>
</evidence>
<keyword evidence="6" id="KW-0004">4Fe-4S</keyword>
<evidence type="ECO:0000256" key="12">
    <source>
        <dbReference type="ARBA" id="ARBA00023014"/>
    </source>
</evidence>
<reference evidence="16" key="1">
    <citation type="journal article" date="2013" name="Genome Announc.">
        <title>Genome sequence of the food spoilage yeast Zygosaccharomyces bailii CLIB 213(T).</title>
        <authorList>
            <person name="Galeote V."/>
            <person name="Bigey F."/>
            <person name="Devillers H."/>
            <person name="Neuveglise C."/>
            <person name="Dequin S."/>
        </authorList>
    </citation>
    <scope>NUCLEOTIDE SEQUENCE [LARGE SCALE GENOMIC DNA]</scope>
    <source>
        <strain evidence="16">CLIB 213 / ATCC 58445 / CBS 680 / CCRC 21525 / NBRC 1098 / NCYC 1416 / NRRL Y-2227</strain>
    </source>
</reference>
<dbReference type="GO" id="GO:0036297">
    <property type="term" value="P:interstrand cross-link repair"/>
    <property type="evidence" value="ECO:0007669"/>
    <property type="project" value="TreeGrafter"/>
</dbReference>
<keyword evidence="13" id="KW-0238">DNA-binding</keyword>
<keyword evidence="11" id="KW-0408">Iron</keyword>
<dbReference type="Proteomes" id="UP000019375">
    <property type="component" value="Unassembled WGS sequence"/>
</dbReference>
<comment type="cofactor">
    <cofactor evidence="1">
        <name>Mg(2+)</name>
        <dbReference type="ChEBI" id="CHEBI:18420"/>
    </cofactor>
</comment>
<gene>
    <name evidence="15" type="ORF">BN860_00122g</name>
</gene>
<sequence>MVPLRKRLGLSLFTRSRAKSYLHRIISNDPHFCELSCQELDALSKFPIFREVNKETRNKGITKKRQSYLDEKLPNVRLRFGDDVRYPNAISHVLPSHSSPLEAIQSTNQKVPARLSVTKMLTKSWCELRHAYDVYAEVPIFEGRAITEGKEEHQKLEDTTHTLAEEQRNFENDFEVEIPHDKFHNIAGAWFETLIKMVNLFTDGEAREVLCHGYLNSQSCHLVEGPVTGDEDILISGVIDHLLLSSKNSDKMSRVEPVRLEDSVVSKECKDISLILHQLENAEFDLSNNFEIIVSDVKTRFTSQIPSQATVLRASKLQVMYYRHFLEFLGKTPSLTYEKLLTNAQRRGLDVNRLIDPGKVLSMLAAGDLIRSDMYRLKNGESIGFEPFDNDHLTDSASAIYDMSDYHNLIVDARIIEKYGDFFEPWQKPVTLKYFASRLAQMYHKIAPLLSDKLMIEYYCNGDNFHNILFEYDIEILRSNCFNSAQFWFGKREIEPIKPNIKNFLTYCKYCDYESVCSWKKAGNDMCRRLGSDLANISKN</sequence>
<proteinExistence type="inferred from homology"/>
<evidence type="ECO:0000256" key="3">
    <source>
        <dbReference type="ARBA" id="ARBA00009797"/>
    </source>
</evidence>
<dbReference type="PANTHER" id="PTHR14464:SF4">
    <property type="entry name" value="EXONUCLEASE V"/>
    <property type="match status" value="1"/>
</dbReference>
<evidence type="ECO:0000256" key="4">
    <source>
        <dbReference type="ARBA" id="ARBA00011245"/>
    </source>
</evidence>
<dbReference type="EMBL" id="HG316461">
    <property type="protein sequence ID" value="CDF90668.1"/>
    <property type="molecule type" value="Genomic_DNA"/>
</dbReference>
<dbReference type="OrthoDB" id="354769at2759"/>
<keyword evidence="10" id="KW-0460">Magnesium</keyword>
<evidence type="ECO:0000256" key="13">
    <source>
        <dbReference type="ARBA" id="ARBA00023125"/>
    </source>
</evidence>
<keyword evidence="12" id="KW-0411">Iron-sulfur</keyword>
<evidence type="ECO:0000256" key="9">
    <source>
        <dbReference type="ARBA" id="ARBA00022839"/>
    </source>
</evidence>
<keyword evidence="8" id="KW-0378">Hydrolase</keyword>